<proteinExistence type="predicted"/>
<dbReference type="EMBL" id="HBUF01129758">
    <property type="protein sequence ID" value="CAG6643915.1"/>
    <property type="molecule type" value="Transcribed_RNA"/>
</dbReference>
<name>A0A8D8R404_9HEMI</name>
<reference evidence="1" key="1">
    <citation type="submission" date="2021-05" db="EMBL/GenBank/DDBJ databases">
        <authorList>
            <person name="Alioto T."/>
            <person name="Alioto T."/>
            <person name="Gomez Garrido J."/>
        </authorList>
    </citation>
    <scope>NUCLEOTIDE SEQUENCE</scope>
</reference>
<dbReference type="AlphaFoldDB" id="A0A8D8R404"/>
<protein>
    <submittedName>
        <fullName evidence="1">Uncharacterized protein</fullName>
    </submittedName>
</protein>
<evidence type="ECO:0000313" key="1">
    <source>
        <dbReference type="EMBL" id="CAG6643914.1"/>
    </source>
</evidence>
<sequence length="123" mass="13547">MVGVRGFTISINLNAPGAKLGLPIFVFFCFFRSPPPRTSFPPLPLRFSSPGNFSSSLTLWPTWGGGGWAGVPGKGEGVGGEKYIGWNQIRNATIKWKRNTTENGLNKNDKTKYIRETTSHVLF</sequence>
<accession>A0A8D8R404</accession>
<organism evidence="1">
    <name type="scientific">Cacopsylla melanoneura</name>
    <dbReference type="NCBI Taxonomy" id="428564"/>
    <lineage>
        <taxon>Eukaryota</taxon>
        <taxon>Metazoa</taxon>
        <taxon>Ecdysozoa</taxon>
        <taxon>Arthropoda</taxon>
        <taxon>Hexapoda</taxon>
        <taxon>Insecta</taxon>
        <taxon>Pterygota</taxon>
        <taxon>Neoptera</taxon>
        <taxon>Paraneoptera</taxon>
        <taxon>Hemiptera</taxon>
        <taxon>Sternorrhyncha</taxon>
        <taxon>Psylloidea</taxon>
        <taxon>Psyllidae</taxon>
        <taxon>Psyllinae</taxon>
        <taxon>Cacopsylla</taxon>
    </lineage>
</organism>
<dbReference type="EMBL" id="HBUF01129756">
    <property type="protein sequence ID" value="CAG6643913.1"/>
    <property type="molecule type" value="Transcribed_RNA"/>
</dbReference>
<dbReference type="EMBL" id="HBUF01129757">
    <property type="protein sequence ID" value="CAG6643914.1"/>
    <property type="molecule type" value="Transcribed_RNA"/>
</dbReference>